<protein>
    <submittedName>
        <fullName evidence="2">Uncharacterized protein</fullName>
    </submittedName>
</protein>
<feature type="transmembrane region" description="Helical" evidence="1">
    <location>
        <begin position="162"/>
        <end position="185"/>
    </location>
</feature>
<keyword evidence="1" id="KW-1133">Transmembrane helix</keyword>
<keyword evidence="1" id="KW-0472">Membrane</keyword>
<dbReference type="AlphaFoldDB" id="X1EGK0"/>
<gene>
    <name evidence="2" type="ORF">S01H4_56798</name>
</gene>
<organism evidence="2">
    <name type="scientific">marine sediment metagenome</name>
    <dbReference type="NCBI Taxonomy" id="412755"/>
    <lineage>
        <taxon>unclassified sequences</taxon>
        <taxon>metagenomes</taxon>
        <taxon>ecological metagenomes</taxon>
    </lineage>
</organism>
<sequence>GIILQKTWETGIYPWLEAKEMVGDVAVWLQAASAPFEPYIHWEMSPTKFPINSQEMFFVAMILSMSLFIIVSLLTCKKPHNMDRMLHRGKYRREGEVLTREKITFRNAFRKLIGIDSQYTTGDKILACSVFVYTFGWAFLTAFLSVWIWNEISPWPKEWWEIYYFITIVVLGITIGTVSTVWFTIGGTRDLLRMFKALAVKETSMLDDGRVIGNVSADDVAMVEKIDHINIEEAHIEE</sequence>
<name>X1EGK0_9ZZZZ</name>
<feature type="transmembrane region" description="Helical" evidence="1">
    <location>
        <begin position="125"/>
        <end position="150"/>
    </location>
</feature>
<proteinExistence type="predicted"/>
<comment type="caution">
    <text evidence="2">The sequence shown here is derived from an EMBL/GenBank/DDBJ whole genome shotgun (WGS) entry which is preliminary data.</text>
</comment>
<accession>X1EGK0</accession>
<feature type="transmembrane region" description="Helical" evidence="1">
    <location>
        <begin position="56"/>
        <end position="76"/>
    </location>
</feature>
<reference evidence="2" key="1">
    <citation type="journal article" date="2014" name="Front. Microbiol.">
        <title>High frequency of phylogenetically diverse reductive dehalogenase-homologous genes in deep subseafloor sedimentary metagenomes.</title>
        <authorList>
            <person name="Kawai M."/>
            <person name="Futagami T."/>
            <person name="Toyoda A."/>
            <person name="Takaki Y."/>
            <person name="Nishi S."/>
            <person name="Hori S."/>
            <person name="Arai W."/>
            <person name="Tsubouchi T."/>
            <person name="Morono Y."/>
            <person name="Uchiyama I."/>
            <person name="Ito T."/>
            <person name="Fujiyama A."/>
            <person name="Inagaki F."/>
            <person name="Takami H."/>
        </authorList>
    </citation>
    <scope>NUCLEOTIDE SEQUENCE</scope>
    <source>
        <strain evidence="2">Expedition CK06-06</strain>
    </source>
</reference>
<evidence type="ECO:0000256" key="1">
    <source>
        <dbReference type="SAM" id="Phobius"/>
    </source>
</evidence>
<feature type="non-terminal residue" evidence="2">
    <location>
        <position position="238"/>
    </location>
</feature>
<evidence type="ECO:0000313" key="2">
    <source>
        <dbReference type="EMBL" id="GAH16274.1"/>
    </source>
</evidence>
<keyword evidence="1" id="KW-0812">Transmembrane</keyword>
<feature type="non-terminal residue" evidence="2">
    <location>
        <position position="1"/>
    </location>
</feature>
<dbReference type="EMBL" id="BART01032957">
    <property type="protein sequence ID" value="GAH16274.1"/>
    <property type="molecule type" value="Genomic_DNA"/>
</dbReference>